<reference evidence="1" key="1">
    <citation type="submission" date="2020-01" db="EMBL/GenBank/DDBJ databases">
        <title>First Reported Case and Whole Genome of Weissella confusa in an Equid.</title>
        <authorList>
            <person name="Little S.V."/>
            <person name="Lawhon S.D."/>
        </authorList>
    </citation>
    <scope>NUCLEOTIDE SEQUENCE</scope>
    <source>
        <strain evidence="1">718955</strain>
    </source>
</reference>
<proteinExistence type="predicted"/>
<dbReference type="AlphaFoldDB" id="A0AAJ2YY40"/>
<name>A0AAJ2YY40_WEICO</name>
<dbReference type="EMBL" id="JAAAMQ010000020">
    <property type="protein sequence ID" value="NBA12214.1"/>
    <property type="molecule type" value="Genomic_DNA"/>
</dbReference>
<accession>A0AAJ2YY40</accession>
<gene>
    <name evidence="1" type="ORF">GTU77_08320</name>
</gene>
<protein>
    <submittedName>
        <fullName evidence="1">Uncharacterized protein</fullName>
    </submittedName>
</protein>
<organism evidence="1 2">
    <name type="scientific">Weissella confusa</name>
    <name type="common">Lactobacillus confusus</name>
    <dbReference type="NCBI Taxonomy" id="1583"/>
    <lineage>
        <taxon>Bacteria</taxon>
        <taxon>Bacillati</taxon>
        <taxon>Bacillota</taxon>
        <taxon>Bacilli</taxon>
        <taxon>Lactobacillales</taxon>
        <taxon>Lactobacillaceae</taxon>
        <taxon>Weissella</taxon>
    </lineage>
</organism>
<evidence type="ECO:0000313" key="1">
    <source>
        <dbReference type="EMBL" id="NBA12214.1"/>
    </source>
</evidence>
<sequence length="88" mass="9863">MLDVNKKIHFDGVLSTDATDERNSIAYTTFLGDVTKDGVPSMSYYISDENIYKSNLKAFREAWTNFQNIVFDEADKVTAALEAATTEV</sequence>
<dbReference type="Proteomes" id="UP000719917">
    <property type="component" value="Unassembled WGS sequence"/>
</dbReference>
<evidence type="ECO:0000313" key="2">
    <source>
        <dbReference type="Proteomes" id="UP000719917"/>
    </source>
</evidence>
<dbReference type="RefSeq" id="WP_161691386.1">
    <property type="nucleotide sequence ID" value="NZ_JAAAMQ010000020.1"/>
</dbReference>
<comment type="caution">
    <text evidence="1">The sequence shown here is derived from an EMBL/GenBank/DDBJ whole genome shotgun (WGS) entry which is preliminary data.</text>
</comment>